<organism evidence="2 3">
    <name type="scientific">Adineta ricciae</name>
    <name type="common">Rotifer</name>
    <dbReference type="NCBI Taxonomy" id="249248"/>
    <lineage>
        <taxon>Eukaryota</taxon>
        <taxon>Metazoa</taxon>
        <taxon>Spiralia</taxon>
        <taxon>Gnathifera</taxon>
        <taxon>Rotifera</taxon>
        <taxon>Eurotatoria</taxon>
        <taxon>Bdelloidea</taxon>
        <taxon>Adinetida</taxon>
        <taxon>Adinetidae</taxon>
        <taxon>Adineta</taxon>
    </lineage>
</organism>
<gene>
    <name evidence="2" type="ORF">XAT740_LOCUS6537</name>
</gene>
<protein>
    <submittedName>
        <fullName evidence="2">Uncharacterized protein</fullName>
    </submittedName>
</protein>
<comment type="caution">
    <text evidence="2">The sequence shown here is derived from an EMBL/GenBank/DDBJ whole genome shotgun (WGS) entry which is preliminary data.</text>
</comment>
<sequence length="84" mass="9486">MPLVRRPQSSNSLYPRARPFDEFLVGNPFETFDHVVDPNTSPVYVPSAQSGQQAYLYRSSTMGHIQQTSTRPIQNTNNPFSTGR</sequence>
<reference evidence="2" key="1">
    <citation type="submission" date="2021-02" db="EMBL/GenBank/DDBJ databases">
        <authorList>
            <person name="Nowell W R."/>
        </authorList>
    </citation>
    <scope>NUCLEOTIDE SEQUENCE</scope>
</reference>
<evidence type="ECO:0000313" key="2">
    <source>
        <dbReference type="EMBL" id="CAF0871917.1"/>
    </source>
</evidence>
<evidence type="ECO:0000256" key="1">
    <source>
        <dbReference type="SAM" id="MobiDB-lite"/>
    </source>
</evidence>
<evidence type="ECO:0000313" key="3">
    <source>
        <dbReference type="Proteomes" id="UP000663828"/>
    </source>
</evidence>
<dbReference type="EMBL" id="CAJNOR010000298">
    <property type="protein sequence ID" value="CAF0871917.1"/>
    <property type="molecule type" value="Genomic_DNA"/>
</dbReference>
<dbReference type="AlphaFoldDB" id="A0A813XEC8"/>
<name>A0A813XEC8_ADIRI</name>
<keyword evidence="3" id="KW-1185">Reference proteome</keyword>
<feature type="region of interest" description="Disordered" evidence="1">
    <location>
        <begin position="62"/>
        <end position="84"/>
    </location>
</feature>
<accession>A0A813XEC8</accession>
<proteinExistence type="predicted"/>
<dbReference type="Proteomes" id="UP000663828">
    <property type="component" value="Unassembled WGS sequence"/>
</dbReference>